<dbReference type="HOGENOM" id="CLU_2195085_0_0_6"/>
<proteinExistence type="predicted"/>
<organism evidence="1 2">
    <name type="scientific">Salmonella typhimurium (strain 14028s / SGSC 2262)</name>
    <dbReference type="NCBI Taxonomy" id="588858"/>
    <lineage>
        <taxon>Bacteria</taxon>
        <taxon>Pseudomonadati</taxon>
        <taxon>Pseudomonadota</taxon>
        <taxon>Gammaproteobacteria</taxon>
        <taxon>Enterobacterales</taxon>
        <taxon>Enterobacteriaceae</taxon>
        <taxon>Salmonella</taxon>
    </lineage>
</organism>
<gene>
    <name evidence="1" type="ordered locus">STM14_1847</name>
</gene>
<reference evidence="1 2" key="1">
    <citation type="journal article" date="2010" name="J. Bacteriol.">
        <title>Short-term signatures of evolutionary change in the Salmonella enterica serovar typhimurium 14028 genome.</title>
        <authorList>
            <person name="Jarvik T."/>
            <person name="Smillie C."/>
            <person name="Groisman E.A."/>
            <person name="Ochman H."/>
        </authorList>
    </citation>
    <scope>NUCLEOTIDE SEQUENCE [LARGE SCALE GENOMIC DNA]</scope>
    <source>
        <strain evidence="2">14028s / SGSC 2262</strain>
    </source>
</reference>
<name>A0A0F6B1D7_SALT1</name>
<sequence length="108" mass="11676">MPSVISCLTVDVASFCAAVGVAADADDAIRVNVIAAAENNSDVFCIIVIPIWSVFETLYLSCYVHLYTKGAWLTNNKKHPSIKLPRKGSSAIKNIVFVCNGMTQNINI</sequence>
<dbReference type="KEGG" id="seo:STM14_1847"/>
<dbReference type="EMBL" id="CP001363">
    <property type="protein sequence ID" value="ACY88319.1"/>
    <property type="molecule type" value="Genomic_DNA"/>
</dbReference>
<evidence type="ECO:0000313" key="1">
    <source>
        <dbReference type="EMBL" id="ACY88319.1"/>
    </source>
</evidence>
<dbReference type="Proteomes" id="UP000002695">
    <property type="component" value="Chromosome"/>
</dbReference>
<evidence type="ECO:0000313" key="2">
    <source>
        <dbReference type="Proteomes" id="UP000002695"/>
    </source>
</evidence>
<protein>
    <submittedName>
        <fullName evidence="1">Inner membrane protein</fullName>
    </submittedName>
</protein>
<keyword evidence="2" id="KW-1185">Reference proteome</keyword>
<accession>A0A0F6B1D7</accession>
<dbReference type="AlphaFoldDB" id="A0A0F6B1D7"/>